<evidence type="ECO:0000313" key="3">
    <source>
        <dbReference type="EMBL" id="KAK3232192.1"/>
    </source>
</evidence>
<dbReference type="PANTHER" id="PTHR23272">
    <property type="entry name" value="BED FINGER-RELATED"/>
    <property type="match status" value="1"/>
</dbReference>
<dbReference type="InterPro" id="IPR008906">
    <property type="entry name" value="HATC_C_dom"/>
</dbReference>
<dbReference type="GO" id="GO:0003677">
    <property type="term" value="F:DNA binding"/>
    <property type="evidence" value="ECO:0007669"/>
    <property type="project" value="InterPro"/>
</dbReference>
<evidence type="ECO:0000259" key="1">
    <source>
        <dbReference type="Pfam" id="PF05699"/>
    </source>
</evidence>
<feature type="domain" description="hAT-like transposase RNase-H fold" evidence="2">
    <location>
        <begin position="101"/>
        <end position="197"/>
    </location>
</feature>
<sequence>MRECISYVHSTRGNYDMFRSVVLLLRSEGKEVTFEDIPKTWTFSIQLLEKVLGLREAFNMLDFIDDDFSLNPLPEEWDEANTICNCLKVIDEFVLRFSRRRGLTTNLLFPQACNLYKTLCDWNKSSNPKVVIMSSKMKMKFDVYWRNTNLVLAIATVLDPRFKFDIVERWYKEIYSEDPEKHCERIHDTLKEVYCVYAGSCNDSTSLASFSGDASSSKTYDTGNMLNPLGMPWTCSLDADDGKSQKSELERYLEEPKYRSVEEFDILGWWRVNAFNFPTLAKFARDFLAIPMSAARSNPTFNADIMKIDLVSMDPEIIEALICAKDWLQMPEKNVLEHGFT</sequence>
<protein>
    <recommendedName>
        <fullName evidence="5">Zinc finger BED domain-containing protein RICESLEEPER 2-like</fullName>
    </recommendedName>
</protein>
<dbReference type="Pfam" id="PF05699">
    <property type="entry name" value="Dimer_Tnp_hAT"/>
    <property type="match status" value="1"/>
</dbReference>
<proteinExistence type="predicted"/>
<dbReference type="GO" id="GO:0046983">
    <property type="term" value="F:protein dimerization activity"/>
    <property type="evidence" value="ECO:0007669"/>
    <property type="project" value="InterPro"/>
</dbReference>
<dbReference type="Pfam" id="PF14372">
    <property type="entry name" value="hAT-like_RNase-H"/>
    <property type="match status" value="1"/>
</dbReference>
<feature type="domain" description="HAT C-terminal dimerisation" evidence="1">
    <location>
        <begin position="248"/>
        <end position="328"/>
    </location>
</feature>
<organism evidence="3 4">
    <name type="scientific">Dipteronia sinensis</name>
    <dbReference type="NCBI Taxonomy" id="43782"/>
    <lineage>
        <taxon>Eukaryota</taxon>
        <taxon>Viridiplantae</taxon>
        <taxon>Streptophyta</taxon>
        <taxon>Embryophyta</taxon>
        <taxon>Tracheophyta</taxon>
        <taxon>Spermatophyta</taxon>
        <taxon>Magnoliopsida</taxon>
        <taxon>eudicotyledons</taxon>
        <taxon>Gunneridae</taxon>
        <taxon>Pentapetalae</taxon>
        <taxon>rosids</taxon>
        <taxon>malvids</taxon>
        <taxon>Sapindales</taxon>
        <taxon>Sapindaceae</taxon>
        <taxon>Hippocastanoideae</taxon>
        <taxon>Acereae</taxon>
        <taxon>Dipteronia</taxon>
    </lineage>
</organism>
<dbReference type="PANTHER" id="PTHR23272:SF184">
    <property type="entry name" value="OS03G0311250 PROTEIN"/>
    <property type="match status" value="1"/>
</dbReference>
<gene>
    <name evidence="3" type="ORF">Dsin_004073</name>
</gene>
<evidence type="ECO:0000259" key="2">
    <source>
        <dbReference type="Pfam" id="PF14372"/>
    </source>
</evidence>
<evidence type="ECO:0008006" key="5">
    <source>
        <dbReference type="Google" id="ProtNLM"/>
    </source>
</evidence>
<dbReference type="EMBL" id="JANJYJ010000001">
    <property type="protein sequence ID" value="KAK3232192.1"/>
    <property type="molecule type" value="Genomic_DNA"/>
</dbReference>
<dbReference type="Proteomes" id="UP001281410">
    <property type="component" value="Unassembled WGS sequence"/>
</dbReference>
<reference evidence="3" key="1">
    <citation type="journal article" date="2023" name="Plant J.">
        <title>Genome sequences and population genomics provide insights into the demographic history, inbreeding, and mutation load of two 'living fossil' tree species of Dipteronia.</title>
        <authorList>
            <person name="Feng Y."/>
            <person name="Comes H.P."/>
            <person name="Chen J."/>
            <person name="Zhu S."/>
            <person name="Lu R."/>
            <person name="Zhang X."/>
            <person name="Li P."/>
            <person name="Qiu J."/>
            <person name="Olsen K.M."/>
            <person name="Qiu Y."/>
        </authorList>
    </citation>
    <scope>NUCLEOTIDE SEQUENCE</scope>
    <source>
        <strain evidence="3">NBL</strain>
    </source>
</reference>
<name>A0AAE0ELJ0_9ROSI</name>
<dbReference type="InterPro" id="IPR025525">
    <property type="entry name" value="hAT-like_transposase_RNase-H"/>
</dbReference>
<accession>A0AAE0ELJ0</accession>
<evidence type="ECO:0000313" key="4">
    <source>
        <dbReference type="Proteomes" id="UP001281410"/>
    </source>
</evidence>
<dbReference type="SUPFAM" id="SSF53098">
    <property type="entry name" value="Ribonuclease H-like"/>
    <property type="match status" value="1"/>
</dbReference>
<dbReference type="AlphaFoldDB" id="A0AAE0ELJ0"/>
<comment type="caution">
    <text evidence="3">The sequence shown here is derived from an EMBL/GenBank/DDBJ whole genome shotgun (WGS) entry which is preliminary data.</text>
</comment>
<dbReference type="InterPro" id="IPR012337">
    <property type="entry name" value="RNaseH-like_sf"/>
</dbReference>
<keyword evidence="4" id="KW-1185">Reference proteome</keyword>